<feature type="transmembrane region" description="Helical" evidence="1">
    <location>
        <begin position="49"/>
        <end position="66"/>
    </location>
</feature>
<reference evidence="3" key="1">
    <citation type="submission" date="2016-10" db="EMBL/GenBank/DDBJ databases">
        <authorList>
            <person name="Varghese N."/>
            <person name="Submissions S."/>
        </authorList>
    </citation>
    <scope>NUCLEOTIDE SEQUENCE [LARGE SCALE GENOMIC DNA]</scope>
    <source>
        <strain evidence="3">P18</strain>
    </source>
</reference>
<dbReference type="Proteomes" id="UP000182624">
    <property type="component" value="Unassembled WGS sequence"/>
</dbReference>
<feature type="transmembrane region" description="Helical" evidence="1">
    <location>
        <begin position="160"/>
        <end position="176"/>
    </location>
</feature>
<dbReference type="EMBL" id="FOXO01000001">
    <property type="protein sequence ID" value="SFP36472.1"/>
    <property type="molecule type" value="Genomic_DNA"/>
</dbReference>
<feature type="transmembrane region" description="Helical" evidence="1">
    <location>
        <begin position="104"/>
        <end position="123"/>
    </location>
</feature>
<keyword evidence="1" id="KW-1133">Transmembrane helix</keyword>
<feature type="transmembrane region" description="Helical" evidence="1">
    <location>
        <begin position="327"/>
        <end position="344"/>
    </location>
</feature>
<feature type="transmembrane region" description="Helical" evidence="1">
    <location>
        <begin position="182"/>
        <end position="199"/>
    </location>
</feature>
<feature type="transmembrane region" description="Helical" evidence="1">
    <location>
        <begin position="296"/>
        <end position="315"/>
    </location>
</feature>
<dbReference type="OrthoDB" id="1999951at2"/>
<accession>A0A1I5PQR3</accession>
<keyword evidence="3" id="KW-1185">Reference proteome</keyword>
<keyword evidence="1" id="KW-0812">Transmembrane</keyword>
<dbReference type="AlphaFoldDB" id="A0A1I5PQR3"/>
<feature type="transmembrane region" description="Helical" evidence="1">
    <location>
        <begin position="135"/>
        <end position="153"/>
    </location>
</feature>
<evidence type="ECO:0000313" key="3">
    <source>
        <dbReference type="Proteomes" id="UP000182624"/>
    </source>
</evidence>
<sequence>MSIFLFIKQFVDMLYKWQWLDIAMVLLAFGMLVYQYLLIRPEIKKEFRPADAVVAALALLSTISFIRDISAYQAYIKVMSAFLLYFMGRLYYDRILECDDALALSSYFIVYINFIHRIVRFGGYFLQVKNADGDFYFYDTDMAYAIVLAFIFIAMFARNSVFKFITIFLVCPYMVICSDAGIQTILLAVIAVVLLMYVMEVALKKKRLAMAGLGLLIIGLMVAVALIYIPVLTSDTSGTWTIFGRNTVLDVANMESRYVEWQQTFEVRKPITLLEILFGISFNTHLPLMSLYLKTLYSIGVVGMLFVALFMIFVFKAAYRGEDRKSFYITVMVAILMLGSGVTFNTMESLQMSWFMMLFAGMVISAEGREQE</sequence>
<name>A0A1I5PQR3_9FIRM</name>
<proteinExistence type="predicted"/>
<keyword evidence="1" id="KW-0472">Membrane</keyword>
<evidence type="ECO:0000256" key="1">
    <source>
        <dbReference type="SAM" id="Phobius"/>
    </source>
</evidence>
<evidence type="ECO:0000313" key="2">
    <source>
        <dbReference type="EMBL" id="SFP36472.1"/>
    </source>
</evidence>
<protein>
    <submittedName>
        <fullName evidence="2">Uncharacterized protein</fullName>
    </submittedName>
</protein>
<feature type="transmembrane region" description="Helical" evidence="1">
    <location>
        <begin position="17"/>
        <end position="37"/>
    </location>
</feature>
<organism evidence="2 3">
    <name type="scientific">Butyrivibrio proteoclasticus</name>
    <dbReference type="NCBI Taxonomy" id="43305"/>
    <lineage>
        <taxon>Bacteria</taxon>
        <taxon>Bacillati</taxon>
        <taxon>Bacillota</taxon>
        <taxon>Clostridia</taxon>
        <taxon>Lachnospirales</taxon>
        <taxon>Lachnospiraceae</taxon>
        <taxon>Butyrivibrio</taxon>
    </lineage>
</organism>
<feature type="transmembrane region" description="Helical" evidence="1">
    <location>
        <begin position="211"/>
        <end position="231"/>
    </location>
</feature>
<gene>
    <name evidence="2" type="ORF">SAMN04487928_101109</name>
</gene>
<feature type="transmembrane region" description="Helical" evidence="1">
    <location>
        <begin position="72"/>
        <end position="92"/>
    </location>
</feature>